<evidence type="ECO:0000313" key="5">
    <source>
        <dbReference type="Proteomes" id="UP000054010"/>
    </source>
</evidence>
<reference evidence="4 5" key="1">
    <citation type="journal article" date="2011" name="J. Bacteriol.">
        <title>Draft genome sequence of the anoxygenic filamentous phototrophic bacterium Oscillochloris trichoides subsp. DG-6.</title>
        <authorList>
            <person name="Kuznetsov B.B."/>
            <person name="Ivanovsky R.N."/>
            <person name="Keppen O.I."/>
            <person name="Sukhacheva M.V."/>
            <person name="Bumazhkin B.K."/>
            <person name="Patutina E.O."/>
            <person name="Beletsky A.V."/>
            <person name="Mardanov A.V."/>
            <person name="Baslerov R.V."/>
            <person name="Panteleeva A.N."/>
            <person name="Kolganova T.V."/>
            <person name="Ravin N.V."/>
            <person name="Skryabin K.G."/>
        </authorList>
    </citation>
    <scope>NUCLEOTIDE SEQUENCE [LARGE SCALE GENOMIC DNA]</scope>
    <source>
        <strain evidence="4 5">DG-6</strain>
    </source>
</reference>
<feature type="domain" description="Aldehyde oxidase/xanthine dehydrogenase a/b hammerhead" evidence="3">
    <location>
        <begin position="68"/>
        <end position="173"/>
    </location>
</feature>
<gene>
    <name evidence="4" type="ORF">OSCT_1418</name>
</gene>
<dbReference type="InterPro" id="IPR046867">
    <property type="entry name" value="AldOxase/xan_DH_MoCoBD2"/>
</dbReference>
<dbReference type="EMBL" id="ADVR01000042">
    <property type="protein sequence ID" value="EFO80725.1"/>
    <property type="molecule type" value="Genomic_DNA"/>
</dbReference>
<name>E1IDL7_9CHLR</name>
<dbReference type="Gene3D" id="3.30.365.10">
    <property type="entry name" value="Aldehyde oxidase/xanthine dehydrogenase, molybdopterin binding domain"/>
    <property type="match status" value="4"/>
</dbReference>
<dbReference type="InterPro" id="IPR016208">
    <property type="entry name" value="Ald_Oxase/xanthine_DH-like"/>
</dbReference>
<dbReference type="Pfam" id="PF20256">
    <property type="entry name" value="MoCoBD_2"/>
    <property type="match status" value="1"/>
</dbReference>
<dbReference type="SMART" id="SM01008">
    <property type="entry name" value="Ald_Xan_dh_C"/>
    <property type="match status" value="1"/>
</dbReference>
<dbReference type="Gene3D" id="3.90.1170.50">
    <property type="entry name" value="Aldehyde oxidase/xanthine dehydrogenase, a/b hammerhead"/>
    <property type="match status" value="1"/>
</dbReference>
<keyword evidence="5" id="KW-1185">Reference proteome</keyword>
<evidence type="ECO:0000259" key="3">
    <source>
        <dbReference type="SMART" id="SM01008"/>
    </source>
</evidence>
<accession>E1IDL7</accession>
<dbReference type="PANTHER" id="PTHR11908">
    <property type="entry name" value="XANTHINE DEHYDROGENASE"/>
    <property type="match status" value="1"/>
</dbReference>
<dbReference type="GO" id="GO:0005506">
    <property type="term" value="F:iron ion binding"/>
    <property type="evidence" value="ECO:0007669"/>
    <property type="project" value="InterPro"/>
</dbReference>
<dbReference type="STRING" id="765420.OSCT_1418"/>
<dbReference type="SUPFAM" id="SSF54665">
    <property type="entry name" value="CO dehydrogenase molybdoprotein N-domain-like"/>
    <property type="match status" value="1"/>
</dbReference>
<sequence length="802" mass="84662">MMTGRSCYTASQFLQLLLFLAAQPPKTTKKIFGGGCAASKPRPVPKVTCMMTHLGKRHKIVDGLEKITGRARYAGDLVLPNMLYARVLLSPYAHARIVSIDTRAARTTPGVVAVLTAADLVTQGRMVGSRQTTTLAEAVVRYRGEPVALVLAESEAAAADGLAVLQAEYDPLPVVADLEQALDPSAPLIWPHGVPKAGADLTATHAAVARGSADTAAHAPTNIHEQKHFQRGDVDAGLLAADVTITRTYRTPIVHQGYMEPHACLADVDPFRSHLTIYTATQDQFGVRDEVARVLGLARSQVTIIPTTFGGGFGAKYGIIEPLVAAAALRMRRPVRLTLTRSEDFLTTTPSPATLITLTLGATHDGTLTALKADVQLDNGVYPYPLGGIVAVLLGGYYRCPNVAISIAEVLTHKPQVGSYRAPGAPQATFAIESSMDDLARELGCDPLELRLHNAAREGDLMGNGDPWPSMGLVQVLEAARNHPLWVQRPTEPGHAVGLAIGGWPCSSTPAAAVCRVDTDGTVRVHVGSVDISGVNSSFVLVAAEILGVAPQQVEIVQGDTRTGPFAGSSGGSQITYSVSGAVASAAQAVRQQLLELAAEQFEARIEDLEIVEGMVRVRGVPGRSIPLGKLARRGERQAGGPGPIVGEGRVAPAENAPGFVAHLVEVRVDQETGRVTPLRYVAIQDVGFALNPMLVEGQIHGGSAQGVGWGLYEALRYDEHGELLTATFMDYALPRADNLPSIEAIMIENPAPHGPFGARGVGEPPITAGAAALANAVRSAVGVRITQLPINDEVVWRAMRG</sequence>
<evidence type="ECO:0000256" key="1">
    <source>
        <dbReference type="ARBA" id="ARBA00022505"/>
    </source>
</evidence>
<comment type="caution">
    <text evidence="4">The sequence shown here is derived from an EMBL/GenBank/DDBJ whole genome shotgun (WGS) entry which is preliminary data.</text>
</comment>
<protein>
    <submittedName>
        <fullName evidence="4">Xanthine dehydrogenase</fullName>
    </submittedName>
</protein>
<dbReference type="Pfam" id="PF01315">
    <property type="entry name" value="Ald_Xan_dh_C"/>
    <property type="match status" value="1"/>
</dbReference>
<dbReference type="HOGENOM" id="CLU_001681_2_1_0"/>
<proteinExistence type="predicted"/>
<organism evidence="4 5">
    <name type="scientific">Oscillochloris trichoides DG-6</name>
    <dbReference type="NCBI Taxonomy" id="765420"/>
    <lineage>
        <taxon>Bacteria</taxon>
        <taxon>Bacillati</taxon>
        <taxon>Chloroflexota</taxon>
        <taxon>Chloroflexia</taxon>
        <taxon>Chloroflexales</taxon>
        <taxon>Chloroflexineae</taxon>
        <taxon>Oscillochloridaceae</taxon>
        <taxon>Oscillochloris</taxon>
    </lineage>
</organism>
<dbReference type="InterPro" id="IPR000674">
    <property type="entry name" value="Ald_Oxase/Xan_DH_a/b"/>
</dbReference>
<evidence type="ECO:0000313" key="4">
    <source>
        <dbReference type="EMBL" id="EFO80725.1"/>
    </source>
</evidence>
<dbReference type="eggNOG" id="COG1529">
    <property type="taxonomic scope" value="Bacteria"/>
</dbReference>
<dbReference type="Proteomes" id="UP000054010">
    <property type="component" value="Unassembled WGS sequence"/>
</dbReference>
<dbReference type="InterPro" id="IPR008274">
    <property type="entry name" value="AldOxase/xan_DH_MoCoBD1"/>
</dbReference>
<dbReference type="SUPFAM" id="SSF56003">
    <property type="entry name" value="Molybdenum cofactor-binding domain"/>
    <property type="match status" value="1"/>
</dbReference>
<dbReference type="AlphaFoldDB" id="E1IDL7"/>
<dbReference type="PANTHER" id="PTHR11908:SF132">
    <property type="entry name" value="ALDEHYDE OXIDASE 1-RELATED"/>
    <property type="match status" value="1"/>
</dbReference>
<dbReference type="GO" id="GO:0016491">
    <property type="term" value="F:oxidoreductase activity"/>
    <property type="evidence" value="ECO:0007669"/>
    <property type="project" value="UniProtKB-KW"/>
</dbReference>
<keyword evidence="2" id="KW-0560">Oxidoreductase</keyword>
<dbReference type="InterPro" id="IPR036856">
    <property type="entry name" value="Ald_Oxase/Xan_DH_a/b_sf"/>
</dbReference>
<evidence type="ECO:0000256" key="2">
    <source>
        <dbReference type="ARBA" id="ARBA00023002"/>
    </source>
</evidence>
<dbReference type="Pfam" id="PF02738">
    <property type="entry name" value="MoCoBD_1"/>
    <property type="match status" value="1"/>
</dbReference>
<dbReference type="InterPro" id="IPR037165">
    <property type="entry name" value="AldOxase/xan_DH_Mopterin-bd_sf"/>
</dbReference>
<keyword evidence="1" id="KW-0500">Molybdenum</keyword>